<dbReference type="Pfam" id="PF14273">
    <property type="entry name" value="DUF4360"/>
    <property type="match status" value="1"/>
</dbReference>
<organism evidence="2 3">
    <name type="scientific">Kitasatospora kifunensis</name>
    <name type="common">Streptomyces kifunensis</name>
    <dbReference type="NCBI Taxonomy" id="58351"/>
    <lineage>
        <taxon>Bacteria</taxon>
        <taxon>Bacillati</taxon>
        <taxon>Actinomycetota</taxon>
        <taxon>Actinomycetes</taxon>
        <taxon>Kitasatosporales</taxon>
        <taxon>Streptomycetaceae</taxon>
        <taxon>Kitasatospora</taxon>
    </lineage>
</organism>
<name>A0A7W7QWS2_KITKI</name>
<proteinExistence type="predicted"/>
<evidence type="ECO:0008006" key="4">
    <source>
        <dbReference type="Google" id="ProtNLM"/>
    </source>
</evidence>
<evidence type="ECO:0000313" key="3">
    <source>
        <dbReference type="Proteomes" id="UP000540506"/>
    </source>
</evidence>
<evidence type="ECO:0000313" key="2">
    <source>
        <dbReference type="EMBL" id="MBB4921172.1"/>
    </source>
</evidence>
<dbReference type="PANTHER" id="PTHR38847">
    <property type="match status" value="1"/>
</dbReference>
<dbReference type="AlphaFoldDB" id="A0A7W7QWS2"/>
<dbReference type="EMBL" id="JACHJV010000001">
    <property type="protein sequence ID" value="MBB4921172.1"/>
    <property type="molecule type" value="Genomic_DNA"/>
</dbReference>
<sequence>MLRALATGGATVTLLATSLLCGTSAHAQPTDVTPPGFTVGLVTLNGSGCPAGTAAVATSPDDTAFTVTYSNYLAQVGSGAGPTDFRKNCQLTVQVNAPQGFTYAIAEADYRGYAYLASGASSEEKANYYFQGQPQTATASHDFAGPMDDNWQATDTTGIASLVWAPCGATRDLNINTQLHVSASPSDPTATSFMTMDSTDGSLTTIYHLDWEQCVS</sequence>
<comment type="caution">
    <text evidence="2">The sequence shown here is derived from an EMBL/GenBank/DDBJ whole genome shotgun (WGS) entry which is preliminary data.</text>
</comment>
<dbReference type="RefSeq" id="WP_184933546.1">
    <property type="nucleotide sequence ID" value="NZ_JACHJV010000001.1"/>
</dbReference>
<gene>
    <name evidence="2" type="ORF">FHR34_000165</name>
</gene>
<dbReference type="InterPro" id="IPR025649">
    <property type="entry name" value="DUF4360"/>
</dbReference>
<reference evidence="2 3" key="1">
    <citation type="submission" date="2020-08" db="EMBL/GenBank/DDBJ databases">
        <title>Sequencing the genomes of 1000 actinobacteria strains.</title>
        <authorList>
            <person name="Klenk H.-P."/>
        </authorList>
    </citation>
    <scope>NUCLEOTIDE SEQUENCE [LARGE SCALE GENOMIC DNA]</scope>
    <source>
        <strain evidence="2 3">DSM 41654</strain>
    </source>
</reference>
<keyword evidence="1" id="KW-0732">Signal</keyword>
<evidence type="ECO:0000256" key="1">
    <source>
        <dbReference type="SAM" id="SignalP"/>
    </source>
</evidence>
<protein>
    <recommendedName>
        <fullName evidence="4">DUF4360 domain-containing protein</fullName>
    </recommendedName>
</protein>
<feature type="signal peptide" evidence="1">
    <location>
        <begin position="1"/>
        <end position="27"/>
    </location>
</feature>
<feature type="chain" id="PRO_5030607063" description="DUF4360 domain-containing protein" evidence="1">
    <location>
        <begin position="28"/>
        <end position="216"/>
    </location>
</feature>
<accession>A0A7W7QWS2</accession>
<keyword evidence="3" id="KW-1185">Reference proteome</keyword>
<dbReference type="Proteomes" id="UP000540506">
    <property type="component" value="Unassembled WGS sequence"/>
</dbReference>
<dbReference type="PANTHER" id="PTHR38847:SF1">
    <property type="entry name" value="PSEUDOURIDINE SYNTHASE RSUA_RLUA-LIKE DOMAIN-CONTAINING PROTEIN"/>
    <property type="match status" value="1"/>
</dbReference>